<feature type="domain" description="Glycosyltransferase subfamily 4-like N-terminal" evidence="3">
    <location>
        <begin position="39"/>
        <end position="219"/>
    </location>
</feature>
<dbReference type="InterPro" id="IPR028098">
    <property type="entry name" value="Glyco_trans_4-like_N"/>
</dbReference>
<dbReference type="InterPro" id="IPR038013">
    <property type="entry name" value="ALG11"/>
</dbReference>
<reference evidence="4 5" key="1">
    <citation type="journal article" date="2019" name="Int. J. Syst. Evol. Microbiol.">
        <title>The Global Catalogue of Microorganisms (GCM) 10K type strain sequencing project: providing services to taxonomists for standard genome sequencing and annotation.</title>
        <authorList>
            <consortium name="The Broad Institute Genomics Platform"/>
            <consortium name="The Broad Institute Genome Sequencing Center for Infectious Disease"/>
            <person name="Wu L."/>
            <person name="Ma J."/>
        </authorList>
    </citation>
    <scope>NUCLEOTIDE SEQUENCE [LARGE SCALE GENOMIC DNA]</scope>
    <source>
        <strain evidence="4 5">YIM 94188</strain>
    </source>
</reference>
<gene>
    <name evidence="4" type="ORF">ACFQEV_14720</name>
</gene>
<keyword evidence="4" id="KW-0808">Transferase</keyword>
<name>A0ABD5U572_9EURY</name>
<evidence type="ECO:0000313" key="4">
    <source>
        <dbReference type="EMBL" id="MFC6826233.1"/>
    </source>
</evidence>
<accession>A0ABD5U572</accession>
<dbReference type="RefSeq" id="WP_379697517.1">
    <property type="nucleotide sequence ID" value="NZ_JBHSXH010000015.1"/>
</dbReference>
<feature type="region of interest" description="Disordered" evidence="1">
    <location>
        <begin position="1"/>
        <end position="25"/>
    </location>
</feature>
<dbReference type="PANTHER" id="PTHR45919:SF1">
    <property type="entry name" value="GDP-MAN:MAN(3)GLCNAC(2)-PP-DOL ALPHA-1,2-MANNOSYLTRANSFERASE"/>
    <property type="match status" value="1"/>
</dbReference>
<dbReference type="Pfam" id="PF00534">
    <property type="entry name" value="Glycos_transf_1"/>
    <property type="match status" value="1"/>
</dbReference>
<dbReference type="CDD" id="cd03801">
    <property type="entry name" value="GT4_PimA-like"/>
    <property type="match status" value="1"/>
</dbReference>
<dbReference type="Pfam" id="PF13439">
    <property type="entry name" value="Glyco_transf_4"/>
    <property type="match status" value="1"/>
</dbReference>
<dbReference type="PANTHER" id="PTHR45919">
    <property type="entry name" value="GDP-MAN:MAN(3)GLCNAC(2)-PP-DOL ALPHA-1,2-MANNOSYLTRANSFERASE"/>
    <property type="match status" value="1"/>
</dbReference>
<dbReference type="EC" id="2.4.-.-" evidence="4"/>
<dbReference type="AlphaFoldDB" id="A0ABD5U572"/>
<comment type="caution">
    <text evidence="4">The sequence shown here is derived from an EMBL/GenBank/DDBJ whole genome shotgun (WGS) entry which is preliminary data.</text>
</comment>
<evidence type="ECO:0000256" key="1">
    <source>
        <dbReference type="SAM" id="MobiDB-lite"/>
    </source>
</evidence>
<feature type="region of interest" description="Disordered" evidence="1">
    <location>
        <begin position="405"/>
        <end position="427"/>
    </location>
</feature>
<dbReference type="InterPro" id="IPR001296">
    <property type="entry name" value="Glyco_trans_1"/>
</dbReference>
<feature type="domain" description="Glycosyl transferase family 1" evidence="2">
    <location>
        <begin position="223"/>
        <end position="380"/>
    </location>
</feature>
<keyword evidence="4" id="KW-0328">Glycosyltransferase</keyword>
<evidence type="ECO:0000259" key="2">
    <source>
        <dbReference type="Pfam" id="PF00534"/>
    </source>
</evidence>
<evidence type="ECO:0000313" key="5">
    <source>
        <dbReference type="Proteomes" id="UP001596408"/>
    </source>
</evidence>
<dbReference type="Proteomes" id="UP001596408">
    <property type="component" value="Unassembled WGS sequence"/>
</dbReference>
<sequence length="427" mass="47914">MSPGETDASVARYDETTSEPGDSGSASVAVIHMDLMSKGGGEAVAMNALEALQAEYDVTLITLTDPDIPALNDFFNTEVDAEALTVRRAGVLAPTMHETFGLKYYILQNALLGRYARRHADEFDLLVSTINELGLETDSVQYVHFPFDWTVSCADRDHIFHPTVEDDSWYERLCTRVAGVSRRDIRANTLFANSQWTADVVEDAYGTKPEVLHPPIDTSEFVNLPWEEREDGFVTVGRIERSKRIVEMIRVVDGVRERGHDVHFHVIGPTVDEEYREEVAAMAAEREYVELEGEVPRSELVERICTHKYGIHGKEYEHFGMAVAELAAGGTVPFIPSNGGQHAIVRDEELLMYDSPEDAVEKIVHVLEDESLQRELRMSTREIERRFGRRRFKREFRGAVAGALAQSRAGERERTAAVVSNPASNEN</sequence>
<organism evidence="4 5">
    <name type="scientific">Halopelagius fulvigenes</name>
    <dbReference type="NCBI Taxonomy" id="1198324"/>
    <lineage>
        <taxon>Archaea</taxon>
        <taxon>Methanobacteriati</taxon>
        <taxon>Methanobacteriota</taxon>
        <taxon>Stenosarchaea group</taxon>
        <taxon>Halobacteria</taxon>
        <taxon>Halobacteriales</taxon>
        <taxon>Haloferacaceae</taxon>
    </lineage>
</organism>
<dbReference type="EMBL" id="JBHSXH010000015">
    <property type="protein sequence ID" value="MFC6826233.1"/>
    <property type="molecule type" value="Genomic_DNA"/>
</dbReference>
<keyword evidence="5" id="KW-1185">Reference proteome</keyword>
<dbReference type="GO" id="GO:0016757">
    <property type="term" value="F:glycosyltransferase activity"/>
    <property type="evidence" value="ECO:0007669"/>
    <property type="project" value="UniProtKB-KW"/>
</dbReference>
<evidence type="ECO:0000259" key="3">
    <source>
        <dbReference type="Pfam" id="PF13439"/>
    </source>
</evidence>
<protein>
    <submittedName>
        <fullName evidence="4">Glycosyltransferase family 4 protein</fullName>
        <ecNumber evidence="4">2.4.-.-</ecNumber>
    </submittedName>
</protein>
<dbReference type="SUPFAM" id="SSF53756">
    <property type="entry name" value="UDP-Glycosyltransferase/glycogen phosphorylase"/>
    <property type="match status" value="1"/>
</dbReference>
<proteinExistence type="predicted"/>
<dbReference type="Gene3D" id="3.40.50.2000">
    <property type="entry name" value="Glycogen Phosphorylase B"/>
    <property type="match status" value="1"/>
</dbReference>